<accession>A0A8S5VBF3</accession>
<proteinExistence type="predicted"/>
<protein>
    <submittedName>
        <fullName evidence="1">Primase-pol, Primase, REPLICATION</fullName>
    </submittedName>
</protein>
<dbReference type="EMBL" id="BK016237">
    <property type="protein sequence ID" value="DAG04045.1"/>
    <property type="molecule type" value="Genomic_DNA"/>
</dbReference>
<sequence>MGAVDTLVDLTNTHLYESNLKYCLINEKKRPFKIDGTPARPNAVEDFVDFESLLQCEDLRPYAGIGISIQASNVCAIDVDHCFSSKFDVSSADDRAKDILNRFKDIAYCEFSFSGTGLRVIFRHSILDKYSETWYIKNESNQIEYYQPSNSFRYVTVTGKTIHNNVVRVIDTNVLIGFLNDFMQRPLRKQYGVDTEEVETRTTEQLKKKVKFLYLTDNQFQNLWFGIAPGSGKNESELDYQLIAFLFERITQDKQMLKELFESSPYFKSKDFKHINKWKNQDFRYYNYVYNRIKNNHW</sequence>
<evidence type="ECO:0000313" key="1">
    <source>
        <dbReference type="EMBL" id="DAG04045.1"/>
    </source>
</evidence>
<reference evidence="1" key="1">
    <citation type="journal article" date="2021" name="Proc. Natl. Acad. Sci. U.S.A.">
        <title>A Catalog of Tens of Thousands of Viruses from Human Metagenomes Reveals Hidden Associations with Chronic Diseases.</title>
        <authorList>
            <person name="Tisza M.J."/>
            <person name="Buck C.B."/>
        </authorList>
    </citation>
    <scope>NUCLEOTIDE SEQUENCE</scope>
    <source>
        <strain evidence="1">CtbEa13</strain>
    </source>
</reference>
<organism evidence="1">
    <name type="scientific">Myoviridae sp. ctbEa13</name>
    <dbReference type="NCBI Taxonomy" id="2825136"/>
    <lineage>
        <taxon>Viruses</taxon>
        <taxon>Duplodnaviria</taxon>
        <taxon>Heunggongvirae</taxon>
        <taxon>Uroviricota</taxon>
        <taxon>Caudoviricetes</taxon>
    </lineage>
</organism>
<name>A0A8S5VBF3_9CAUD</name>